<gene>
    <name evidence="2" type="ORF">PPENT_87.1.T1040050</name>
</gene>
<dbReference type="OrthoDB" id="283945at2759"/>
<protein>
    <submittedName>
        <fullName evidence="2">Uncharacterized protein</fullName>
    </submittedName>
</protein>
<accession>A0A8S1WXN4</accession>
<name>A0A8S1WXN4_9CILI</name>
<keyword evidence="3" id="KW-1185">Reference proteome</keyword>
<keyword evidence="1" id="KW-0812">Transmembrane</keyword>
<organism evidence="2 3">
    <name type="scientific">Paramecium pentaurelia</name>
    <dbReference type="NCBI Taxonomy" id="43138"/>
    <lineage>
        <taxon>Eukaryota</taxon>
        <taxon>Sar</taxon>
        <taxon>Alveolata</taxon>
        <taxon>Ciliophora</taxon>
        <taxon>Intramacronucleata</taxon>
        <taxon>Oligohymenophorea</taxon>
        <taxon>Peniculida</taxon>
        <taxon>Parameciidae</taxon>
        <taxon>Paramecium</taxon>
    </lineage>
</organism>
<evidence type="ECO:0000313" key="2">
    <source>
        <dbReference type="EMBL" id="CAD8193367.1"/>
    </source>
</evidence>
<dbReference type="EMBL" id="CAJJDO010000104">
    <property type="protein sequence ID" value="CAD8193367.1"/>
    <property type="molecule type" value="Genomic_DNA"/>
</dbReference>
<comment type="caution">
    <text evidence="2">The sequence shown here is derived from an EMBL/GenBank/DDBJ whole genome shotgun (WGS) entry which is preliminary data.</text>
</comment>
<keyword evidence="1" id="KW-1133">Transmembrane helix</keyword>
<feature type="transmembrane region" description="Helical" evidence="1">
    <location>
        <begin position="40"/>
        <end position="62"/>
    </location>
</feature>
<reference evidence="2" key="1">
    <citation type="submission" date="2021-01" db="EMBL/GenBank/DDBJ databases">
        <authorList>
            <consortium name="Genoscope - CEA"/>
            <person name="William W."/>
        </authorList>
    </citation>
    <scope>NUCLEOTIDE SEQUENCE</scope>
</reference>
<dbReference type="Proteomes" id="UP000689195">
    <property type="component" value="Unassembled WGS sequence"/>
</dbReference>
<evidence type="ECO:0000256" key="1">
    <source>
        <dbReference type="SAM" id="Phobius"/>
    </source>
</evidence>
<proteinExistence type="predicted"/>
<evidence type="ECO:0000313" key="3">
    <source>
        <dbReference type="Proteomes" id="UP000689195"/>
    </source>
</evidence>
<sequence>MFKKTKTCKKIMKLIQFQSMPTIYTEFLSNFLIIQYHMKYSILIISLYFTGTIAMFCSYYPLDPVACVQKTHGIACKFGYKYFKVNLVFSKINAQKLKVIHQDVSPHQIYRLVQCKNRIQVEMKFNQGFFGKKCIDANEFHLRHLECKDHFSIYGCVNIQQKQCYWSGTTCSQYTGPIPSDNDCSQIFKTAVAPELCSQIQEIPCYNNGFKGGYICENVTDSMLQVISCDTSGLNQVACTSIKTPGQKCIFQHGICRQFEQKDEISCLQLLNEEACLGISNPAVKCAWKQTGCQIYEVKDDTKCSDVSNINPSVCMSMQELCEYDKSTKTCKPITTLNNVGCKTKGLSKNGWIQILDEKCIFNDELGCHELNEDQLKMTLCEDNVNENACINITTPYQNCQWNGQKCQRIIINQDLDCPLPLIDNIAYKVNGNVCQSISKNGVGCKYDQNLHLCVKSSGFENCTTPYINLFACVSIQQQISCKWNEQVGQCENVEVIELSTNCSELRFSNPKACSQVTEFKNNKFIGCYYNEDTSLCTEINLISLIDMECEQKGLNKHGCTMISKLGQRCRWYRNECTKIKSKESLALVNCIELQFVNPAICALVTANSEPCKYNSDAFGCVNSVNYSDTGDYCITPGLNAFACSQITRSKTGCYFDKINNICVTAPDSKSVQEIDIIASNELLTTAKCVASSPTLNICMAIKTLGESCIWNTRQSKCSYNSVQMNEKCLDYNTQEKQKTLAGAEVYVNENVCASIVMNFPNHDPAKGKKVDILRGYCEYNGKGNCILYQDKPCTEKCCTSVSGINAHVCSRYTDQSVYCYFNEFNKCVQLTNEQTDLTSIQAVKDYYNFMKYKCSSMNSKSCWMIEWSTTQKCYWDGFVCTQINYSDYTTFTATLFPPTSLSRYGCQGVEAIKSNYAKYFRYLDTNYCALYVVPYMLTDCETPGVNVNYCLGYSKNLYCKWNKLTLSCERIEDYLTLLTCDENQNELACISNPYVPCAFLDGSDKCVSSPQNVKCNDFSLASSPYYAKVNEQACKNITMPGQICKFYEPLNYCIYSNDSSTNCDLPGVNSIGCYAKTEGNCRWDSTLLECYEESDENALSTLKCNDNINLYLCKNLLNDNCEWSTTDLICTQKEALNKVSLTNLYNAQTCTNLVGGGYYFSNYKCLEVLTSNNDCTSKIMNKFACLTMTKNHRCFFDPSQPPELKCQEFKEEQLTCSTDKLISIDVCMNLPSTCYFDLDTLTCRSIDITESTKCSNLIQNNQIFNKLACSSVSETLTDASSDDSTRICTNDPVADNAQQCYFESYCQWDTTNYGCKLAKIVNAQYSSNQNGAYCSLAPITFQCSNIYSKAVCLQLADNCYFDIQQGGCNDYIANSYKVQSCNQLNGNSCVSSKTENAYCKKIALDGYDFTPACSIDPSVTDLCDDDIFPSSICSSITPIKADDCIFATDKCYYKDSSCVVPSSTDVITCTTPGVSRSLCLTIDQKCDFSSGKCTNLTIPTLNSDKSNYYYVCNEVNYLITQHKQYACGQISSVPCKYAQNQCQSAFYDDCTNLIGITSNKKACIQCKNKAMMYDYEQQICKEKTDLSSSCDTILTQNSCQSQSTNCEWNDYISKCVVNLLRINQSSCINLTNTILTKWDSSTDSCIKLTLNQAQYSSGCVGLGKKSCLTSKNSCWFDTQTQSCIEIDTIPLSCSEINDVGGQQQHCLLSFKEACKWENNQCVSANLESDTCSVMNKYGCLNIKQNISCGWSNIDVACIKYTNTNYSGCKNYMWNNNYSQVNPYFCQLLQGNESCFYDLKTFKCTNVGSTDLYCNKHQGINKLACLTRTLDKCKFDSSINKCVPITETDTNCNSSLNKMSCLTVPGKYCKFYLNECSTLTLATATVYARAIPPIGQTYSANACVYYNNAFNDAYFIYDDNKQYCVDTHYLKEYPRKFIALCRSTSISERVCLRKTINNCKYVDNQCLDLKADEIQQETSCNSAYNWKACIQINNLCKFFQGTCQLITATDTCANLVSTASNPLYVGPQVCASFANTLCKYDSEDYDCKAAATSNETCQTPGLSKKACLESTTKSFCYFNAITNKCDYTYDNTLSCQDDQTPKTWFLNIARCYYLRKAGSTCQFLNGECTYFPENKLAECNSEIKTNLITCSKATVGYCFYIPSTNLCYKGTVTSTNAQDWSIGLSFNKKACLSYQHATVKINTMWDDLKGCVEATSNDLKNLQCESPVNIYACLSITNPTQFCQYDLVAQKCKQFNYIVPPGQIGLCSTLTNVNRFEFCQYANDDCAYNTATRNCQALTTADFTIASAADCFNRGFSKSFCIKFAQCKYSDERQLCYGGSIFCKDKSIDTCSSVTIEPCWITNNTCTGISYTQLNTVKCSDVINQVGCTSITNPDQKCQFNIQKSICEEITQLNLKCTDYNYVNTYSVCENTVDVPCKYDFVNKSCKQVLKTDIFECDRGLNEQACQLYTRPSLQCLFKTFCFGPTYGVNQCSDSINKEVCLGYNYYCTWDSVNKVCQDFDITGKTCLDLQNTQTVVSIQVCYNSQTNSGACVYNTFNNTCKLIQPISCYELETQEQCTQLLDLPCIWANNKCSFIQLNTTDTCNYIGNVGSKRACLDVIRQGQMCQYVNKTCQTYLENFNDANCVDNINKVACVTQQASQCMWATQTKEIFINKTDKINYTNGICIQYIPNSQQDCSSSLSYASCFSVTKPGSFCRWLNGECISIPVTIVQQTIYFNTYTLINENSCGLVNINKVRYSEQSKSCVILNDNEVISCKCGQETKGLNINACLSIKNQNCKWNNLLKKCVEQNSKCDFS</sequence>
<keyword evidence="1" id="KW-0472">Membrane</keyword>